<sequence>MEYQKHFFSGGTPRTITIALPSDDLTVKYPAVILCHGHSRHKNDGLDALSQVLTGAGFVTARFDFRGCCDGYEQRYILNCATDWPEDLMNAISYIGTLPFIDKDRIGAAGISMGAATSVYVSGMDDRIKSTVSMGGIGDCFTWMRGVWEKSGGRFDDFLARLDRDRELTAVTGHSQVIHSLDMYNGTEEDKRNLLIEGFLNSDVNTYVTLASLRNMLYYRPLEKCPNIRNPIFFAHGGDDLVVPVEQSRRMYEAVASGRKQFKEYPGVEHNIPMDPNRMLVFEDMKQWFTETL</sequence>
<dbReference type="InterPro" id="IPR050261">
    <property type="entry name" value="FrsA_esterase"/>
</dbReference>
<dbReference type="AlphaFoldDB" id="A0A949JYV1"/>
<evidence type="ECO:0000313" key="4">
    <source>
        <dbReference type="Proteomes" id="UP000712157"/>
    </source>
</evidence>
<gene>
    <name evidence="3" type="ORF">KTH89_06880</name>
</gene>
<accession>A0A949JYV1</accession>
<organism evidence="3 4">
    <name type="scientific">Diplocloster agilis</name>
    <dbReference type="NCBI Taxonomy" id="2850323"/>
    <lineage>
        <taxon>Bacteria</taxon>
        <taxon>Bacillati</taxon>
        <taxon>Bacillota</taxon>
        <taxon>Clostridia</taxon>
        <taxon>Lachnospirales</taxon>
        <taxon>Lachnospiraceae</taxon>
        <taxon>Diplocloster</taxon>
    </lineage>
</organism>
<name>A0A949JYV1_9FIRM</name>
<comment type="caution">
    <text evidence="3">The sequence shown here is derived from an EMBL/GenBank/DDBJ whole genome shotgun (WGS) entry which is preliminary data.</text>
</comment>
<dbReference type="Proteomes" id="UP000712157">
    <property type="component" value="Unassembled WGS sequence"/>
</dbReference>
<dbReference type="RefSeq" id="WP_238721164.1">
    <property type="nucleotide sequence ID" value="NZ_JAHQCW010000008.1"/>
</dbReference>
<dbReference type="PANTHER" id="PTHR22946">
    <property type="entry name" value="DIENELACTONE HYDROLASE DOMAIN-CONTAINING PROTEIN-RELATED"/>
    <property type="match status" value="1"/>
</dbReference>
<protein>
    <submittedName>
        <fullName evidence="3">Alpha/beta fold hydrolase</fullName>
    </submittedName>
</protein>
<dbReference type="GO" id="GO:0016787">
    <property type="term" value="F:hydrolase activity"/>
    <property type="evidence" value="ECO:0007669"/>
    <property type="project" value="UniProtKB-KW"/>
</dbReference>
<dbReference type="SUPFAM" id="SSF53474">
    <property type="entry name" value="alpha/beta-Hydrolases"/>
    <property type="match status" value="1"/>
</dbReference>
<dbReference type="EMBL" id="JAHQCW010000008">
    <property type="protein sequence ID" value="MBU9736257.1"/>
    <property type="molecule type" value="Genomic_DNA"/>
</dbReference>
<feature type="domain" description="AB hydrolase-1" evidence="2">
    <location>
        <begin position="30"/>
        <end position="275"/>
    </location>
</feature>
<dbReference type="PANTHER" id="PTHR22946:SF0">
    <property type="entry name" value="DIENELACTONE HYDROLASE DOMAIN-CONTAINING PROTEIN"/>
    <property type="match status" value="1"/>
</dbReference>
<dbReference type="InterPro" id="IPR029058">
    <property type="entry name" value="AB_hydrolase_fold"/>
</dbReference>
<proteinExistence type="inferred from homology"/>
<dbReference type="Pfam" id="PF00561">
    <property type="entry name" value="Abhydrolase_1"/>
    <property type="match status" value="1"/>
</dbReference>
<comment type="similarity">
    <text evidence="1">Belongs to the AB hydrolase superfamily. FUS2 hydrolase family.</text>
</comment>
<evidence type="ECO:0000313" key="3">
    <source>
        <dbReference type="EMBL" id="MBU9736257.1"/>
    </source>
</evidence>
<evidence type="ECO:0000259" key="2">
    <source>
        <dbReference type="Pfam" id="PF00561"/>
    </source>
</evidence>
<reference evidence="3" key="1">
    <citation type="submission" date="2021-06" db="EMBL/GenBank/DDBJ databases">
        <title>Description of novel taxa of the family Lachnospiraceae.</title>
        <authorList>
            <person name="Chaplin A.V."/>
            <person name="Sokolova S.R."/>
            <person name="Pikina A.P."/>
            <person name="Korzhanova M."/>
            <person name="Belova V."/>
            <person name="Korostin D."/>
            <person name="Efimov B.A."/>
        </authorList>
    </citation>
    <scope>NUCLEOTIDE SEQUENCE</scope>
    <source>
        <strain evidence="3">ASD5720</strain>
    </source>
</reference>
<dbReference type="Gene3D" id="3.40.50.1820">
    <property type="entry name" value="alpha/beta hydrolase"/>
    <property type="match status" value="1"/>
</dbReference>
<evidence type="ECO:0000256" key="1">
    <source>
        <dbReference type="ARBA" id="ARBA00038115"/>
    </source>
</evidence>
<keyword evidence="4" id="KW-1185">Reference proteome</keyword>
<keyword evidence="3" id="KW-0378">Hydrolase</keyword>
<dbReference type="InterPro" id="IPR000073">
    <property type="entry name" value="AB_hydrolase_1"/>
</dbReference>